<dbReference type="EMBL" id="RZGR01000037">
    <property type="protein sequence ID" value="RUQ81590.1"/>
    <property type="molecule type" value="Genomic_DNA"/>
</dbReference>
<dbReference type="PANTHER" id="PTHR43584">
    <property type="entry name" value="NUCLEOTIDYL TRANSFERASE"/>
    <property type="match status" value="1"/>
</dbReference>
<evidence type="ECO:0000259" key="3">
    <source>
        <dbReference type="Pfam" id="PF00483"/>
    </source>
</evidence>
<dbReference type="InterPro" id="IPR054790">
    <property type="entry name" value="MurU"/>
</dbReference>
<keyword evidence="1 4" id="KW-0808">Transferase</keyword>
<organism evidence="4 5">
    <name type="scientific">Legionella septentrionalis</name>
    <dbReference type="NCBI Taxonomy" id="2498109"/>
    <lineage>
        <taxon>Bacteria</taxon>
        <taxon>Pseudomonadati</taxon>
        <taxon>Pseudomonadota</taxon>
        <taxon>Gammaproteobacteria</taxon>
        <taxon>Legionellales</taxon>
        <taxon>Legionellaceae</taxon>
        <taxon>Legionella</taxon>
    </lineage>
</organism>
<dbReference type="NCBIfam" id="NF045761">
    <property type="entry name" value="NAMPUrTaseMurU"/>
    <property type="match status" value="1"/>
</dbReference>
<dbReference type="RefSeq" id="WP_127111481.1">
    <property type="nucleotide sequence ID" value="NZ_RZGR01000037.1"/>
</dbReference>
<keyword evidence="2" id="KW-0548">Nucleotidyltransferase</keyword>
<dbReference type="PANTHER" id="PTHR43584:SF8">
    <property type="entry name" value="N-ACETYLMURAMATE ALPHA-1-PHOSPHATE URIDYLYLTRANSFERASE"/>
    <property type="match status" value="1"/>
</dbReference>
<dbReference type="Gene3D" id="3.90.550.10">
    <property type="entry name" value="Spore Coat Polysaccharide Biosynthesis Protein SpsA, Chain A"/>
    <property type="match status" value="1"/>
</dbReference>
<evidence type="ECO:0000256" key="2">
    <source>
        <dbReference type="ARBA" id="ARBA00022695"/>
    </source>
</evidence>
<gene>
    <name evidence="4" type="ORF">EKM59_10230</name>
</gene>
<evidence type="ECO:0000313" key="5">
    <source>
        <dbReference type="Proteomes" id="UP000288012"/>
    </source>
</evidence>
<dbReference type="InterPro" id="IPR005835">
    <property type="entry name" value="NTP_transferase_dom"/>
</dbReference>
<dbReference type="InterPro" id="IPR029044">
    <property type="entry name" value="Nucleotide-diphossugar_trans"/>
</dbReference>
<dbReference type="Proteomes" id="UP000288012">
    <property type="component" value="Unassembled WGS sequence"/>
</dbReference>
<dbReference type="GO" id="GO:0016779">
    <property type="term" value="F:nucleotidyltransferase activity"/>
    <property type="evidence" value="ECO:0007669"/>
    <property type="project" value="UniProtKB-KW"/>
</dbReference>
<dbReference type="AlphaFoldDB" id="A0A3S0WQR8"/>
<accession>A0A3S0WQR8</accession>
<dbReference type="Pfam" id="PF00483">
    <property type="entry name" value="NTP_transferase"/>
    <property type="match status" value="1"/>
</dbReference>
<dbReference type="SUPFAM" id="SSF53448">
    <property type="entry name" value="Nucleotide-diphospho-sugar transferases"/>
    <property type="match status" value="1"/>
</dbReference>
<dbReference type="CDD" id="cd06422">
    <property type="entry name" value="NTP_transferase_like_1"/>
    <property type="match status" value="1"/>
</dbReference>
<sequence>MKTAMILAAGRGERLRPITEQKPKALCTVHGIPLLAHHITNLVRAGFNKLIINHAYLGGQIRQYVGNGGRWGIEIHYSPEPPGGLETGGGIAQALHLLGTEPFLTVNADIHTDYKFADLSLPEHSLVHLVLVDKPAYSRQGDFGLLGSRLINEDKHYTFTGIACYHPDFFRAAPIGRYSVAPLWREAARQQQATGEVYSGRWFDIGSPERLLAANGLCSKTLLQIS</sequence>
<dbReference type="InterPro" id="IPR050065">
    <property type="entry name" value="GlmU-like"/>
</dbReference>
<evidence type="ECO:0000313" key="4">
    <source>
        <dbReference type="EMBL" id="RUQ81590.1"/>
    </source>
</evidence>
<reference evidence="4 5" key="1">
    <citation type="submission" date="2018-12" db="EMBL/GenBank/DDBJ databases">
        <title>Legionella sp,whole genome shotgun sequence.</title>
        <authorList>
            <person name="Wu H."/>
        </authorList>
    </citation>
    <scope>NUCLEOTIDE SEQUENCE [LARGE SCALE GENOMIC DNA]</scope>
    <source>
        <strain evidence="5">km714</strain>
    </source>
</reference>
<protein>
    <submittedName>
        <fullName evidence="4">Nucleotidyltransferase family protein</fullName>
    </submittedName>
</protein>
<keyword evidence="5" id="KW-1185">Reference proteome</keyword>
<evidence type="ECO:0000256" key="1">
    <source>
        <dbReference type="ARBA" id="ARBA00022679"/>
    </source>
</evidence>
<proteinExistence type="predicted"/>
<feature type="domain" description="Nucleotidyl transferase" evidence="3">
    <location>
        <begin position="4"/>
        <end position="119"/>
    </location>
</feature>
<name>A0A3S0WQR8_9GAMM</name>
<comment type="caution">
    <text evidence="4">The sequence shown here is derived from an EMBL/GenBank/DDBJ whole genome shotgun (WGS) entry which is preliminary data.</text>
</comment>